<feature type="region of interest" description="Disordered" evidence="3">
    <location>
        <begin position="259"/>
        <end position="291"/>
    </location>
</feature>
<comment type="caution">
    <text evidence="6">The sequence shown here is derived from an EMBL/GenBank/DDBJ whole genome shotgun (WGS) entry which is preliminary data.</text>
</comment>
<organism evidence="6 7">
    <name type="scientific">Discostella pseudostelligera</name>
    <dbReference type="NCBI Taxonomy" id="259834"/>
    <lineage>
        <taxon>Eukaryota</taxon>
        <taxon>Sar</taxon>
        <taxon>Stramenopiles</taxon>
        <taxon>Ochrophyta</taxon>
        <taxon>Bacillariophyta</taxon>
        <taxon>Coscinodiscophyceae</taxon>
        <taxon>Thalassiosirophycidae</taxon>
        <taxon>Stephanodiscales</taxon>
        <taxon>Stephanodiscaceae</taxon>
        <taxon>Discostella</taxon>
    </lineage>
</organism>
<feature type="domain" description="Protein HGH1 N-terminal" evidence="4">
    <location>
        <begin position="327"/>
        <end position="459"/>
    </location>
</feature>
<dbReference type="Proteomes" id="UP001530293">
    <property type="component" value="Unassembled WGS sequence"/>
</dbReference>
<dbReference type="Gene3D" id="1.25.10.10">
    <property type="entry name" value="Leucine-rich Repeat Variant"/>
    <property type="match status" value="1"/>
</dbReference>
<dbReference type="Pfam" id="PF04064">
    <property type="entry name" value="DUF384"/>
    <property type="match status" value="1"/>
</dbReference>
<name>A0ABD3N198_9STRA</name>
<proteinExistence type="inferred from homology"/>
<dbReference type="EMBL" id="JALLBG020000049">
    <property type="protein sequence ID" value="KAL3769893.1"/>
    <property type="molecule type" value="Genomic_DNA"/>
</dbReference>
<protein>
    <recommendedName>
        <fullName evidence="2">Protein HGH1 homolog</fullName>
    </recommendedName>
</protein>
<feature type="compositionally biased region" description="Low complexity" evidence="3">
    <location>
        <begin position="363"/>
        <end position="374"/>
    </location>
</feature>
<dbReference type="InterPro" id="IPR007206">
    <property type="entry name" value="Protein_HGH1_C"/>
</dbReference>
<reference evidence="6 7" key="1">
    <citation type="submission" date="2024-10" db="EMBL/GenBank/DDBJ databases">
        <title>Updated reference genomes for cyclostephanoid diatoms.</title>
        <authorList>
            <person name="Roberts W.R."/>
            <person name="Alverson A.J."/>
        </authorList>
    </citation>
    <scope>NUCLEOTIDE SEQUENCE [LARGE SCALE GENOMIC DNA]</scope>
    <source>
        <strain evidence="6 7">AJA232-27</strain>
    </source>
</reference>
<evidence type="ECO:0000313" key="6">
    <source>
        <dbReference type="EMBL" id="KAL3769893.1"/>
    </source>
</evidence>
<feature type="domain" description="Protein HGH1 C-terminal" evidence="5">
    <location>
        <begin position="466"/>
        <end position="520"/>
    </location>
</feature>
<dbReference type="InterPro" id="IPR011989">
    <property type="entry name" value="ARM-like"/>
</dbReference>
<feature type="region of interest" description="Disordered" evidence="3">
    <location>
        <begin position="196"/>
        <end position="223"/>
    </location>
</feature>
<sequence>MTMTADSQVAIVADDDCHHHHSQSADNDSTTYQELISFLSSPRSDLRKAAVEATLASLTSPNDEDVNSAARHLTSHNAIVPLCRIASIASNTEVKSNDALAALAILCSHPLVGDQCIHDFIESDCRGIGRMLEIALSNPPPMLPPSAMLSTSISSRLALECNEWRERVNYACALLANAVRTERGAVDFVGRSFPDEAVPSSSSSSSLKNRDEEKKDGAAAAADTKPTATLLLSRFLNPAYIDTSSPGYKQAMEAWNNPKLNVSGSGGSSRRRKQQNPLLSSYDDPDLDEYDSDFDNKELLDDITVKEMPESKEAGDTEPTSSEGLVEYYDPYQHVAAVIMNITQLERGRDFLMKLSSSSENATTKSTKAVTTTSHLQSLLPQLTSPNPARRRGIAGTLKNCCFSQDSIWWLLNVVHIDKSLLMTLAGPEELTIDEKVGLDPDYWLLGPQKHREPDALVRLYVAEAILLLLSSGGRRARETLRERRTYIIIKLADMVEEDEEVSERLFECVQYLRRDEEGTEEGSSDRRAYEKYARGMVEMDGAKNRKTAGLLLPPSTTTTFDTTERDDDYDNID</sequence>
<comment type="similarity">
    <text evidence="1">Belongs to the HGH1 family.</text>
</comment>
<dbReference type="PANTHER" id="PTHR13387:SF9">
    <property type="entry name" value="PROTEIN HGH1 HOMOLOG"/>
    <property type="match status" value="1"/>
</dbReference>
<accession>A0ABD3N198</accession>
<evidence type="ECO:0000256" key="3">
    <source>
        <dbReference type="SAM" id="MobiDB-lite"/>
    </source>
</evidence>
<evidence type="ECO:0000259" key="5">
    <source>
        <dbReference type="Pfam" id="PF04064"/>
    </source>
</evidence>
<dbReference type="PANTHER" id="PTHR13387">
    <property type="entry name" value="PROTEIN HGH1 HOMOLOG"/>
    <property type="match status" value="1"/>
</dbReference>
<gene>
    <name evidence="6" type="ORF">ACHAWU_007099</name>
</gene>
<dbReference type="Pfam" id="PF04063">
    <property type="entry name" value="DUF383"/>
    <property type="match status" value="1"/>
</dbReference>
<feature type="region of interest" description="Disordered" evidence="3">
    <location>
        <begin position="363"/>
        <end position="383"/>
    </location>
</feature>
<dbReference type="InterPro" id="IPR016024">
    <property type="entry name" value="ARM-type_fold"/>
</dbReference>
<dbReference type="SUPFAM" id="SSF48371">
    <property type="entry name" value="ARM repeat"/>
    <property type="match status" value="1"/>
</dbReference>
<dbReference type="AlphaFoldDB" id="A0ABD3N198"/>
<dbReference type="InterPro" id="IPR039717">
    <property type="entry name" value="Hgh1"/>
</dbReference>
<feature type="compositionally biased region" description="Basic and acidic residues" evidence="3">
    <location>
        <begin position="208"/>
        <end position="217"/>
    </location>
</feature>
<evidence type="ECO:0000256" key="2">
    <source>
        <dbReference type="ARBA" id="ARBA00014076"/>
    </source>
</evidence>
<evidence type="ECO:0000256" key="1">
    <source>
        <dbReference type="ARBA" id="ARBA00006712"/>
    </source>
</evidence>
<feature type="region of interest" description="Disordered" evidence="3">
    <location>
        <begin position="545"/>
        <end position="574"/>
    </location>
</feature>
<evidence type="ECO:0000259" key="4">
    <source>
        <dbReference type="Pfam" id="PF04063"/>
    </source>
</evidence>
<dbReference type="InterPro" id="IPR007205">
    <property type="entry name" value="Protein_HGH1_N"/>
</dbReference>
<keyword evidence="7" id="KW-1185">Reference proteome</keyword>
<feature type="compositionally biased region" description="Acidic residues" evidence="3">
    <location>
        <begin position="565"/>
        <end position="574"/>
    </location>
</feature>
<evidence type="ECO:0000313" key="7">
    <source>
        <dbReference type="Proteomes" id="UP001530293"/>
    </source>
</evidence>